<keyword evidence="5" id="KW-0804">Transcription</keyword>
<name>A0A6C0GIB6_9BACT</name>
<dbReference type="InterPro" id="IPR036388">
    <property type="entry name" value="WH-like_DNA-bd_sf"/>
</dbReference>
<evidence type="ECO:0000313" key="9">
    <source>
        <dbReference type="Proteomes" id="UP000480178"/>
    </source>
</evidence>
<proteinExistence type="inferred from homology"/>
<dbReference type="Gene3D" id="1.10.1740.10">
    <property type="match status" value="1"/>
</dbReference>
<dbReference type="NCBIfam" id="TIGR02937">
    <property type="entry name" value="sigma70-ECF"/>
    <property type="match status" value="1"/>
</dbReference>
<dbReference type="RefSeq" id="WP_162443732.1">
    <property type="nucleotide sequence ID" value="NZ_CP048222.1"/>
</dbReference>
<evidence type="ECO:0000256" key="1">
    <source>
        <dbReference type="ARBA" id="ARBA00010641"/>
    </source>
</evidence>
<dbReference type="InterPro" id="IPR007627">
    <property type="entry name" value="RNA_pol_sigma70_r2"/>
</dbReference>
<dbReference type="Proteomes" id="UP000480178">
    <property type="component" value="Chromosome"/>
</dbReference>
<dbReference type="Pfam" id="PF04542">
    <property type="entry name" value="Sigma70_r2"/>
    <property type="match status" value="1"/>
</dbReference>
<accession>A0A6C0GIB6</accession>
<feature type="domain" description="RNA polymerase sigma-70 region 2" evidence="6">
    <location>
        <begin position="23"/>
        <end position="88"/>
    </location>
</feature>
<gene>
    <name evidence="8" type="ORF">GXP67_14250</name>
</gene>
<sequence>MKAALTITPEVQLRNNETIRQTFQQEKNRLLAFIRKRVADQTDAEDILQDVFFQFTESLSLPVPIEKVTSWLFRVARNKIIDRYRKRKPESLDKHFHTPEDDESLSLTDILTDAQDSPEDMYTRELIWTQLAAALEELPVEQRQVFVWHELENKSFKEIAEMTGATVNTLLSRKRYAVLYLRKRLQDAYNDL</sequence>
<dbReference type="AlphaFoldDB" id="A0A6C0GIB6"/>
<organism evidence="8 9">
    <name type="scientific">Rhodocytophaga rosea</name>
    <dbReference type="NCBI Taxonomy" id="2704465"/>
    <lineage>
        <taxon>Bacteria</taxon>
        <taxon>Pseudomonadati</taxon>
        <taxon>Bacteroidota</taxon>
        <taxon>Cytophagia</taxon>
        <taxon>Cytophagales</taxon>
        <taxon>Rhodocytophagaceae</taxon>
        <taxon>Rhodocytophaga</taxon>
    </lineage>
</organism>
<comment type="similarity">
    <text evidence="1">Belongs to the sigma-70 factor family. ECF subfamily.</text>
</comment>
<dbReference type="InterPro" id="IPR013324">
    <property type="entry name" value="RNA_pol_sigma_r3/r4-like"/>
</dbReference>
<dbReference type="GO" id="GO:0006352">
    <property type="term" value="P:DNA-templated transcription initiation"/>
    <property type="evidence" value="ECO:0007669"/>
    <property type="project" value="InterPro"/>
</dbReference>
<evidence type="ECO:0000256" key="3">
    <source>
        <dbReference type="ARBA" id="ARBA00023082"/>
    </source>
</evidence>
<dbReference type="EMBL" id="CP048222">
    <property type="protein sequence ID" value="QHT67709.1"/>
    <property type="molecule type" value="Genomic_DNA"/>
</dbReference>
<evidence type="ECO:0000256" key="5">
    <source>
        <dbReference type="ARBA" id="ARBA00023163"/>
    </source>
</evidence>
<evidence type="ECO:0000256" key="4">
    <source>
        <dbReference type="ARBA" id="ARBA00023125"/>
    </source>
</evidence>
<dbReference type="GO" id="GO:0003677">
    <property type="term" value="F:DNA binding"/>
    <property type="evidence" value="ECO:0007669"/>
    <property type="project" value="UniProtKB-KW"/>
</dbReference>
<reference evidence="8 9" key="1">
    <citation type="submission" date="2020-01" db="EMBL/GenBank/DDBJ databases">
        <authorList>
            <person name="Kim M.K."/>
        </authorList>
    </citation>
    <scope>NUCLEOTIDE SEQUENCE [LARGE SCALE GENOMIC DNA]</scope>
    <source>
        <strain evidence="8 9">172606-1</strain>
    </source>
</reference>
<dbReference type="GO" id="GO:0016987">
    <property type="term" value="F:sigma factor activity"/>
    <property type="evidence" value="ECO:0007669"/>
    <property type="project" value="UniProtKB-KW"/>
</dbReference>
<protein>
    <submittedName>
        <fullName evidence="8">RNA polymerase sigma factor</fullName>
    </submittedName>
</protein>
<dbReference type="PANTHER" id="PTHR43133:SF8">
    <property type="entry name" value="RNA POLYMERASE SIGMA FACTOR HI_1459-RELATED"/>
    <property type="match status" value="1"/>
</dbReference>
<dbReference type="PANTHER" id="PTHR43133">
    <property type="entry name" value="RNA POLYMERASE ECF-TYPE SIGMA FACTO"/>
    <property type="match status" value="1"/>
</dbReference>
<dbReference type="KEGG" id="rhoz:GXP67_14250"/>
<feature type="domain" description="RNA polymerase sigma factor 70 region 4 type 2" evidence="7">
    <location>
        <begin position="130"/>
        <end position="169"/>
    </location>
</feature>
<evidence type="ECO:0000313" key="8">
    <source>
        <dbReference type="EMBL" id="QHT67709.1"/>
    </source>
</evidence>
<dbReference type="SUPFAM" id="SSF88946">
    <property type="entry name" value="Sigma2 domain of RNA polymerase sigma factors"/>
    <property type="match status" value="1"/>
</dbReference>
<dbReference type="InterPro" id="IPR014284">
    <property type="entry name" value="RNA_pol_sigma-70_dom"/>
</dbReference>
<dbReference type="InterPro" id="IPR039425">
    <property type="entry name" value="RNA_pol_sigma-70-like"/>
</dbReference>
<keyword evidence="9" id="KW-1185">Reference proteome</keyword>
<keyword evidence="2" id="KW-0805">Transcription regulation</keyword>
<dbReference type="InterPro" id="IPR013325">
    <property type="entry name" value="RNA_pol_sigma_r2"/>
</dbReference>
<dbReference type="Gene3D" id="1.10.10.10">
    <property type="entry name" value="Winged helix-like DNA-binding domain superfamily/Winged helix DNA-binding domain"/>
    <property type="match status" value="1"/>
</dbReference>
<dbReference type="CDD" id="cd06171">
    <property type="entry name" value="Sigma70_r4"/>
    <property type="match status" value="1"/>
</dbReference>
<dbReference type="InterPro" id="IPR013249">
    <property type="entry name" value="RNA_pol_sigma70_r4_t2"/>
</dbReference>
<keyword evidence="4" id="KW-0238">DNA-binding</keyword>
<dbReference type="SUPFAM" id="SSF88659">
    <property type="entry name" value="Sigma3 and sigma4 domains of RNA polymerase sigma factors"/>
    <property type="match status" value="1"/>
</dbReference>
<evidence type="ECO:0000259" key="7">
    <source>
        <dbReference type="Pfam" id="PF08281"/>
    </source>
</evidence>
<keyword evidence="3" id="KW-0731">Sigma factor</keyword>
<evidence type="ECO:0000256" key="2">
    <source>
        <dbReference type="ARBA" id="ARBA00023015"/>
    </source>
</evidence>
<evidence type="ECO:0000259" key="6">
    <source>
        <dbReference type="Pfam" id="PF04542"/>
    </source>
</evidence>
<dbReference type="Pfam" id="PF08281">
    <property type="entry name" value="Sigma70_r4_2"/>
    <property type="match status" value="1"/>
</dbReference>